<dbReference type="Pfam" id="PF02626">
    <property type="entry name" value="CT_A_B"/>
    <property type="match status" value="1"/>
</dbReference>
<dbReference type="Proteomes" id="UP000704176">
    <property type="component" value="Unassembled WGS sequence"/>
</dbReference>
<keyword evidence="6" id="KW-1185">Reference proteome</keyword>
<dbReference type="PANTHER" id="PTHR43309:SF5">
    <property type="entry name" value="5-OXOPROLINASE SUBUNIT C"/>
    <property type="match status" value="1"/>
</dbReference>
<dbReference type="Gene3D" id="2.40.100.10">
    <property type="entry name" value="Cyclophilin-like"/>
    <property type="match status" value="1"/>
</dbReference>
<dbReference type="EMBL" id="JAIRBM010000006">
    <property type="protein sequence ID" value="MBZ6076620.1"/>
    <property type="molecule type" value="Genomic_DNA"/>
</dbReference>
<dbReference type="InterPro" id="IPR003778">
    <property type="entry name" value="CT_A_B"/>
</dbReference>
<dbReference type="PANTHER" id="PTHR43309">
    <property type="entry name" value="5-OXOPROLINASE SUBUNIT C"/>
    <property type="match status" value="1"/>
</dbReference>
<protein>
    <submittedName>
        <fullName evidence="5">Biotin-dependent carboxyltransferase family protein</fullName>
    </submittedName>
</protein>
<dbReference type="NCBIfam" id="TIGR00724">
    <property type="entry name" value="urea_amlyse_rel"/>
    <property type="match status" value="1"/>
</dbReference>
<keyword evidence="2" id="KW-0378">Hydrolase</keyword>
<evidence type="ECO:0000313" key="5">
    <source>
        <dbReference type="EMBL" id="MBZ6076620.1"/>
    </source>
</evidence>
<name>A0ABS7VNF2_9HYPH</name>
<evidence type="ECO:0000256" key="3">
    <source>
        <dbReference type="ARBA" id="ARBA00022840"/>
    </source>
</evidence>
<dbReference type="RefSeq" id="WP_224312940.1">
    <property type="nucleotide sequence ID" value="NZ_JAIRBM010000006.1"/>
</dbReference>
<feature type="domain" description="Carboxyltransferase" evidence="4">
    <location>
        <begin position="25"/>
        <end position="302"/>
    </location>
</feature>
<organism evidence="5 6">
    <name type="scientific">Microvirga puerhi</name>
    <dbReference type="NCBI Taxonomy" id="2876078"/>
    <lineage>
        <taxon>Bacteria</taxon>
        <taxon>Pseudomonadati</taxon>
        <taxon>Pseudomonadota</taxon>
        <taxon>Alphaproteobacteria</taxon>
        <taxon>Hyphomicrobiales</taxon>
        <taxon>Methylobacteriaceae</taxon>
        <taxon>Microvirga</taxon>
    </lineage>
</organism>
<dbReference type="InterPro" id="IPR052708">
    <property type="entry name" value="PxpC"/>
</dbReference>
<keyword evidence="1" id="KW-0547">Nucleotide-binding</keyword>
<evidence type="ECO:0000256" key="1">
    <source>
        <dbReference type="ARBA" id="ARBA00022741"/>
    </source>
</evidence>
<evidence type="ECO:0000256" key="2">
    <source>
        <dbReference type="ARBA" id="ARBA00022801"/>
    </source>
</evidence>
<evidence type="ECO:0000313" key="6">
    <source>
        <dbReference type="Proteomes" id="UP000704176"/>
    </source>
</evidence>
<comment type="caution">
    <text evidence="5">The sequence shown here is derived from an EMBL/GenBank/DDBJ whole genome shotgun (WGS) entry which is preliminary data.</text>
</comment>
<dbReference type="SUPFAM" id="SSF50891">
    <property type="entry name" value="Cyclophilin-like"/>
    <property type="match status" value="1"/>
</dbReference>
<gene>
    <name evidence="5" type="ORF">K9B37_10075</name>
</gene>
<dbReference type="InterPro" id="IPR029000">
    <property type="entry name" value="Cyclophilin-like_dom_sf"/>
</dbReference>
<dbReference type="SMART" id="SM00797">
    <property type="entry name" value="AHS2"/>
    <property type="match status" value="1"/>
</dbReference>
<keyword evidence="3" id="KW-0067">ATP-binding</keyword>
<evidence type="ECO:0000259" key="4">
    <source>
        <dbReference type="SMART" id="SM00797"/>
    </source>
</evidence>
<reference evidence="5 6" key="1">
    <citation type="submission" date="2021-09" db="EMBL/GenBank/DDBJ databases">
        <title>The complete genome sequence of a new microorganism.</title>
        <authorList>
            <person name="Zi Z."/>
        </authorList>
    </citation>
    <scope>NUCLEOTIDE SEQUENCE [LARGE SCALE GENOMIC DNA]</scope>
    <source>
        <strain evidence="5 6">WGZ8</strain>
    </source>
</reference>
<proteinExistence type="predicted"/>
<sequence length="348" mass="36476">MTALVIKSCGPMTSLQDHGRYGYQRFGVSPSGAMDRRGLALANALVGNAPETGAIEFMHLGGAVTAVGGDLRIALAGADCSLTVDGKPVAVHTSALLKEGETAEIGHARQGTFAYLAVAGGFTIAPELGSLSFHLRSGMGGLQGQPLQPGDRLPCQDGEQDGTLMHLPGEPLNDDGPIRVMLGPQDDYFTLDAIRTFLESEYSVSPQADRMGLQLAGPILTHANGFNIVSDGIIEGHIQVPGSGQPIVLMRDRQTAGGYPKIATVISADLGRLAQIRPGESVRFRAVDRSEAVLAARARKEWIAALPSRLVPVQPALTTERLLAANLISGAVDALNPQVPRPSVAVTK</sequence>
<accession>A0ABS7VNF2</accession>